<dbReference type="Pfam" id="PF01612">
    <property type="entry name" value="DNA_pol_A_exo1"/>
    <property type="match status" value="1"/>
</dbReference>
<dbReference type="InterPro" id="IPR002562">
    <property type="entry name" value="3'-5'_exonuclease_dom"/>
</dbReference>
<dbReference type="GO" id="GO:0006139">
    <property type="term" value="P:nucleobase-containing compound metabolic process"/>
    <property type="evidence" value="ECO:0007669"/>
    <property type="project" value="InterPro"/>
</dbReference>
<dbReference type="Gene3D" id="3.30.420.10">
    <property type="entry name" value="Ribonuclease H-like superfamily/Ribonuclease H"/>
    <property type="match status" value="1"/>
</dbReference>
<evidence type="ECO:0000259" key="1">
    <source>
        <dbReference type="Pfam" id="PF01612"/>
    </source>
</evidence>
<feature type="domain" description="3'-5' exonuclease" evidence="1">
    <location>
        <begin position="10"/>
        <end position="193"/>
    </location>
</feature>
<dbReference type="InterPro" id="IPR012337">
    <property type="entry name" value="RNaseH-like_sf"/>
</dbReference>
<dbReference type="PANTHER" id="PTHR43040">
    <property type="entry name" value="RIBONUCLEASE D"/>
    <property type="match status" value="1"/>
</dbReference>
<dbReference type="Proteomes" id="UP000490939">
    <property type="component" value="Unassembled WGS sequence"/>
</dbReference>
<sequence length="241" mass="26709">MATANSLSVLISTTQELKDFVSTISASNTLYLDLEGKSLGRHGTICIISILVYPEQVVRLVDVTTLGKAAFSTTGTNGKTIKSILEDSSIVKCLWDCRNDADALFALYQVSIAGVTDIQLLENATRKGAKTYLCGLAKAIELDLQLNWSDRRRWQDTKKAVNGLMSQDVFAARPMERNTIDYCVNDLVHLPTLLNAYTARLKTLPSWSAKIRDATALRIQEAHSKGYEPQSEQKKFGPWGY</sequence>
<protein>
    <recommendedName>
        <fullName evidence="1">3'-5' exonuclease domain-containing protein</fullName>
    </recommendedName>
</protein>
<proteinExistence type="predicted"/>
<evidence type="ECO:0000313" key="2">
    <source>
        <dbReference type="EMBL" id="KAE9991057.1"/>
    </source>
</evidence>
<dbReference type="PANTHER" id="PTHR43040:SF1">
    <property type="entry name" value="RIBONUCLEASE D"/>
    <property type="match status" value="1"/>
</dbReference>
<organism evidence="2 3">
    <name type="scientific">Venturia inaequalis</name>
    <name type="common">Apple scab fungus</name>
    <dbReference type="NCBI Taxonomy" id="5025"/>
    <lineage>
        <taxon>Eukaryota</taxon>
        <taxon>Fungi</taxon>
        <taxon>Dikarya</taxon>
        <taxon>Ascomycota</taxon>
        <taxon>Pezizomycotina</taxon>
        <taxon>Dothideomycetes</taxon>
        <taxon>Pleosporomycetidae</taxon>
        <taxon>Venturiales</taxon>
        <taxon>Venturiaceae</taxon>
        <taxon>Venturia</taxon>
    </lineage>
</organism>
<accession>A0A8H3VP92</accession>
<evidence type="ECO:0000313" key="3">
    <source>
        <dbReference type="Proteomes" id="UP000490939"/>
    </source>
</evidence>
<gene>
    <name evidence="2" type="ORF">EG327_000596</name>
</gene>
<dbReference type="SUPFAM" id="SSF53098">
    <property type="entry name" value="Ribonuclease H-like"/>
    <property type="match status" value="1"/>
</dbReference>
<dbReference type="AlphaFoldDB" id="A0A8H3VP92"/>
<dbReference type="EMBL" id="WNWR01000111">
    <property type="protein sequence ID" value="KAE9991057.1"/>
    <property type="molecule type" value="Genomic_DNA"/>
</dbReference>
<dbReference type="GO" id="GO:0008408">
    <property type="term" value="F:3'-5' exonuclease activity"/>
    <property type="evidence" value="ECO:0007669"/>
    <property type="project" value="InterPro"/>
</dbReference>
<dbReference type="InterPro" id="IPR036397">
    <property type="entry name" value="RNaseH_sf"/>
</dbReference>
<comment type="caution">
    <text evidence="2">The sequence shown here is derived from an EMBL/GenBank/DDBJ whole genome shotgun (WGS) entry which is preliminary data.</text>
</comment>
<name>A0A8H3VP92_VENIN</name>
<dbReference type="GO" id="GO:0003676">
    <property type="term" value="F:nucleic acid binding"/>
    <property type="evidence" value="ECO:0007669"/>
    <property type="project" value="InterPro"/>
</dbReference>
<reference evidence="2 3" key="1">
    <citation type="submission" date="2019-07" db="EMBL/GenBank/DDBJ databases">
        <title>Venturia inaequalis Genome Resource.</title>
        <authorList>
            <person name="Lichtner F.J."/>
        </authorList>
    </citation>
    <scope>NUCLEOTIDE SEQUENCE [LARGE SCALE GENOMIC DNA]</scope>
    <source>
        <strain evidence="2 3">DMI_063113</strain>
    </source>
</reference>
<keyword evidence="3" id="KW-1185">Reference proteome</keyword>